<evidence type="ECO:0000256" key="5">
    <source>
        <dbReference type="SAM" id="Phobius"/>
    </source>
</evidence>
<feature type="transmembrane region" description="Helical" evidence="5">
    <location>
        <begin position="106"/>
        <end position="125"/>
    </location>
</feature>
<comment type="caution">
    <text evidence="6">The sequence shown here is derived from an EMBL/GenBank/DDBJ whole genome shotgun (WGS) entry which is preliminary data.</text>
</comment>
<organism evidence="6 7">
    <name type="scientific">Aeromonas diversa CDC 2478-85</name>
    <dbReference type="NCBI Taxonomy" id="1268237"/>
    <lineage>
        <taxon>Bacteria</taxon>
        <taxon>Pseudomonadati</taxon>
        <taxon>Pseudomonadota</taxon>
        <taxon>Gammaproteobacteria</taxon>
        <taxon>Aeromonadales</taxon>
        <taxon>Aeromonadaceae</taxon>
        <taxon>Aeromonas</taxon>
    </lineage>
</organism>
<evidence type="ECO:0000256" key="4">
    <source>
        <dbReference type="ARBA" id="ARBA00023136"/>
    </source>
</evidence>
<keyword evidence="7" id="KW-1185">Reference proteome</keyword>
<dbReference type="EMBL" id="APVG01000031">
    <property type="protein sequence ID" value="ENY71594.1"/>
    <property type="molecule type" value="Genomic_DNA"/>
</dbReference>
<dbReference type="PATRIC" id="fig|1268237.3.peg.2421"/>
<feature type="transmembrane region" description="Helical" evidence="5">
    <location>
        <begin position="6"/>
        <end position="24"/>
    </location>
</feature>
<evidence type="ECO:0000256" key="1">
    <source>
        <dbReference type="ARBA" id="ARBA00004370"/>
    </source>
</evidence>
<evidence type="ECO:0000313" key="7">
    <source>
        <dbReference type="Proteomes" id="UP000023775"/>
    </source>
</evidence>
<dbReference type="InterPro" id="IPR023352">
    <property type="entry name" value="MAPEG-like_dom_sf"/>
</dbReference>
<protein>
    <recommendedName>
        <fullName evidence="8">Glutathione S-transferase</fullName>
    </recommendedName>
</protein>
<feature type="transmembrane region" description="Helical" evidence="5">
    <location>
        <begin position="52"/>
        <end position="69"/>
    </location>
</feature>
<dbReference type="InterPro" id="IPR001129">
    <property type="entry name" value="Membr-assoc_MAPEG"/>
</dbReference>
<evidence type="ECO:0000256" key="2">
    <source>
        <dbReference type="ARBA" id="ARBA00022692"/>
    </source>
</evidence>
<name>N9TZP4_9GAMM</name>
<proteinExistence type="predicted"/>
<feature type="transmembrane region" description="Helical" evidence="5">
    <location>
        <begin position="75"/>
        <end position="94"/>
    </location>
</feature>
<dbReference type="AlphaFoldDB" id="N9TZP4"/>
<keyword evidence="4 5" id="KW-0472">Membrane</keyword>
<dbReference type="eggNOG" id="COG3788">
    <property type="taxonomic scope" value="Bacteria"/>
</dbReference>
<dbReference type="Gene3D" id="1.20.120.550">
    <property type="entry name" value="Membrane associated eicosanoid/glutathione metabolism-like domain"/>
    <property type="match status" value="1"/>
</dbReference>
<dbReference type="PANTHER" id="PTHR35814">
    <property type="match status" value="1"/>
</dbReference>
<evidence type="ECO:0000313" key="6">
    <source>
        <dbReference type="EMBL" id="ENY71594.1"/>
    </source>
</evidence>
<evidence type="ECO:0000256" key="3">
    <source>
        <dbReference type="ARBA" id="ARBA00022989"/>
    </source>
</evidence>
<evidence type="ECO:0008006" key="8">
    <source>
        <dbReference type="Google" id="ProtNLM"/>
    </source>
</evidence>
<dbReference type="Proteomes" id="UP000023775">
    <property type="component" value="Unassembled WGS sequence"/>
</dbReference>
<sequence>MLHVTLIYAGLLGLLFLGLSAWVIRCRFRYRVSLGDGNEPVLRAAMRAHGNFAEYVPLVLLLMGGGELTGAAMPMLHGIGLLLLGGRLLHAVGVQQKRAPNPARQVGMVATFTALLLASGQALYLGF</sequence>
<reference evidence="6 7" key="1">
    <citation type="journal article" date="2013" name="Genome Announc.">
        <title>Draft Genome Sequence of the Aeromonas diversa Type Strain.</title>
        <authorList>
            <person name="Farfan M."/>
            <person name="Spataro N."/>
            <person name="Sanglas A."/>
            <person name="Albarral V."/>
            <person name="Loren J.G."/>
            <person name="Bosch E."/>
            <person name="Fuste M.C."/>
        </authorList>
    </citation>
    <scope>NUCLEOTIDE SEQUENCE [LARGE SCALE GENOMIC DNA]</scope>
    <source>
        <strain evidence="6 7">2478-85</strain>
    </source>
</reference>
<accession>N9TZP4</accession>
<keyword evidence="3 5" id="KW-1133">Transmembrane helix</keyword>
<dbReference type="Pfam" id="PF01124">
    <property type="entry name" value="MAPEG"/>
    <property type="match status" value="1"/>
</dbReference>
<gene>
    <name evidence="6" type="ORF">G114_12283</name>
</gene>
<dbReference type="SUPFAM" id="SSF161084">
    <property type="entry name" value="MAPEG domain-like"/>
    <property type="match status" value="1"/>
</dbReference>
<dbReference type="PANTHER" id="PTHR35814:SF1">
    <property type="entry name" value="GLUTATHIONE S-TRANSFERASE-RELATED"/>
    <property type="match status" value="1"/>
</dbReference>
<dbReference type="GO" id="GO:0016020">
    <property type="term" value="C:membrane"/>
    <property type="evidence" value="ECO:0007669"/>
    <property type="project" value="UniProtKB-SubCell"/>
</dbReference>
<keyword evidence="2 5" id="KW-0812">Transmembrane</keyword>
<comment type="subcellular location">
    <subcellularLocation>
        <location evidence="1">Membrane</location>
    </subcellularLocation>
</comment>
<dbReference type="RefSeq" id="WP_005354590.1">
    <property type="nucleotide sequence ID" value="NZ_APVG01000031.1"/>
</dbReference>
<dbReference type="OrthoDB" id="8537976at2"/>